<dbReference type="GO" id="GO:0017183">
    <property type="term" value="P:protein histidyl modification to diphthamide"/>
    <property type="evidence" value="ECO:0007669"/>
    <property type="project" value="TreeGrafter"/>
</dbReference>
<evidence type="ECO:0000256" key="6">
    <source>
        <dbReference type="ARBA" id="ARBA00039131"/>
    </source>
</evidence>
<dbReference type="SMART" id="SM00320">
    <property type="entry name" value="WD40"/>
    <property type="match status" value="3"/>
</dbReference>
<organism evidence="8 9">
    <name type="scientific">Bondarzewia mesenterica</name>
    <dbReference type="NCBI Taxonomy" id="1095465"/>
    <lineage>
        <taxon>Eukaryota</taxon>
        <taxon>Fungi</taxon>
        <taxon>Dikarya</taxon>
        <taxon>Basidiomycota</taxon>
        <taxon>Agaricomycotina</taxon>
        <taxon>Agaricomycetes</taxon>
        <taxon>Russulales</taxon>
        <taxon>Bondarzewiaceae</taxon>
        <taxon>Bondarzewia</taxon>
    </lineage>
</organism>
<evidence type="ECO:0000313" key="8">
    <source>
        <dbReference type="EMBL" id="THH16897.1"/>
    </source>
</evidence>
<dbReference type="AlphaFoldDB" id="A0A4S4LXN9"/>
<dbReference type="Proteomes" id="UP000310158">
    <property type="component" value="Unassembled WGS sequence"/>
</dbReference>
<keyword evidence="3" id="KW-0677">Repeat</keyword>
<dbReference type="EMBL" id="SGPL01000138">
    <property type="protein sequence ID" value="THH16897.1"/>
    <property type="molecule type" value="Genomic_DNA"/>
</dbReference>
<accession>A0A4S4LXN9</accession>
<protein>
    <recommendedName>
        <fullName evidence="6">methylated diphthine methylhydrolase</fullName>
        <ecNumber evidence="6">3.1.1.97</ecNumber>
    </recommendedName>
</protein>
<evidence type="ECO:0000256" key="7">
    <source>
        <dbReference type="ARBA" id="ARBA00047551"/>
    </source>
</evidence>
<comment type="similarity">
    <text evidence="5">Belongs to the DPH7 family.</text>
</comment>
<proteinExistence type="inferred from homology"/>
<comment type="pathway">
    <text evidence="1">Protein modification; peptidyl-diphthamide biosynthesis.</text>
</comment>
<comment type="catalytic activity">
    <reaction evidence="7">
        <text>diphthine methyl ester-[translation elongation factor 2] + H2O = diphthine-[translation elongation factor 2] + methanol + H(+)</text>
        <dbReference type="Rhea" id="RHEA:42656"/>
        <dbReference type="Rhea" id="RHEA-COMP:10172"/>
        <dbReference type="Rhea" id="RHEA-COMP:10173"/>
        <dbReference type="ChEBI" id="CHEBI:15377"/>
        <dbReference type="ChEBI" id="CHEBI:15378"/>
        <dbReference type="ChEBI" id="CHEBI:17790"/>
        <dbReference type="ChEBI" id="CHEBI:79005"/>
        <dbReference type="ChEBI" id="CHEBI:82696"/>
        <dbReference type="EC" id="3.1.1.97"/>
    </reaction>
</comment>
<name>A0A4S4LXN9_9AGAM</name>
<dbReference type="InterPro" id="IPR015943">
    <property type="entry name" value="WD40/YVTN_repeat-like_dom_sf"/>
</dbReference>
<keyword evidence="2" id="KW-0853">WD repeat</keyword>
<dbReference type="OrthoDB" id="1930760at2759"/>
<evidence type="ECO:0000256" key="1">
    <source>
        <dbReference type="ARBA" id="ARBA00005156"/>
    </source>
</evidence>
<dbReference type="InterPro" id="IPR001680">
    <property type="entry name" value="WD40_rpt"/>
</dbReference>
<keyword evidence="9" id="KW-1185">Reference proteome</keyword>
<evidence type="ECO:0000256" key="2">
    <source>
        <dbReference type="ARBA" id="ARBA00022574"/>
    </source>
</evidence>
<keyword evidence="4" id="KW-0378">Hydrolase</keyword>
<dbReference type="PANTHER" id="PTHR46042:SF1">
    <property type="entry name" value="DIPHTHINE METHYLTRANSFERASE"/>
    <property type="match status" value="1"/>
</dbReference>
<reference evidence="8 9" key="1">
    <citation type="submission" date="2019-02" db="EMBL/GenBank/DDBJ databases">
        <title>Genome sequencing of the rare red list fungi Bondarzewia mesenterica.</title>
        <authorList>
            <person name="Buettner E."/>
            <person name="Kellner H."/>
        </authorList>
    </citation>
    <scope>NUCLEOTIDE SEQUENCE [LARGE SCALE GENOMIC DNA]</scope>
    <source>
        <strain evidence="8 9">DSM 108281</strain>
    </source>
</reference>
<dbReference type="EC" id="3.1.1.97" evidence="6"/>
<gene>
    <name evidence="8" type="ORF">EW146_g3829</name>
</gene>
<comment type="caution">
    <text evidence="8">The sequence shown here is derived from an EMBL/GenBank/DDBJ whole genome shotgun (WGS) entry which is preliminary data.</text>
</comment>
<dbReference type="InterPro" id="IPR052415">
    <property type="entry name" value="Diphthine_MTase"/>
</dbReference>
<sequence length="392" mass="44364">MNSWRRTFKKFLPPVTKTLFMEPFDTILPADSVEFCPHPDATNIFVCGTYKLEQSPDASPDEGDDGPMRVEARPQKRHGKCLVFDVNSTEEKGFSKIQEIYLPAILDMKWCHTSRSRTPLLAIADSEGQITLHEWDLDQKQLKQTAHVPCASPDVLCLSLDWSNRKSPTSTVGSLVVSLSNGCLALLQPDNESGLSLTDTWAAHDYEPWIAAWDYWDTNIIYSGGDDLKMKMWDVRQGFHQPAVTNKRFDAGVTTIQSHPHVEHIIAVGSYDNTVRVFDNRKLLTPLTKADVNGGAWRVKWHPSPKRQHDLLVACMHDGFKVVRFRDIWQGNDVPVTTSGEKWDVIERFDKHTSLAYGVDWSYAGLYGPDEPAQTLVASASFYDHAMYLWHG</sequence>
<evidence type="ECO:0000256" key="5">
    <source>
        <dbReference type="ARBA" id="ARBA00038092"/>
    </source>
</evidence>
<evidence type="ECO:0000313" key="9">
    <source>
        <dbReference type="Proteomes" id="UP000310158"/>
    </source>
</evidence>
<dbReference type="PANTHER" id="PTHR46042">
    <property type="entry name" value="DIPHTHINE METHYLTRANSFERASE"/>
    <property type="match status" value="1"/>
</dbReference>
<dbReference type="GO" id="GO:0005737">
    <property type="term" value="C:cytoplasm"/>
    <property type="evidence" value="ECO:0007669"/>
    <property type="project" value="TreeGrafter"/>
</dbReference>
<dbReference type="GO" id="GO:0061685">
    <property type="term" value="F:diphthine methylesterase activity"/>
    <property type="evidence" value="ECO:0007669"/>
    <property type="project" value="UniProtKB-EC"/>
</dbReference>
<dbReference type="InterPro" id="IPR036322">
    <property type="entry name" value="WD40_repeat_dom_sf"/>
</dbReference>
<evidence type="ECO:0000256" key="3">
    <source>
        <dbReference type="ARBA" id="ARBA00022737"/>
    </source>
</evidence>
<evidence type="ECO:0000256" key="4">
    <source>
        <dbReference type="ARBA" id="ARBA00022801"/>
    </source>
</evidence>
<dbReference type="Gene3D" id="2.130.10.10">
    <property type="entry name" value="YVTN repeat-like/Quinoprotein amine dehydrogenase"/>
    <property type="match status" value="1"/>
</dbReference>
<dbReference type="SUPFAM" id="SSF50978">
    <property type="entry name" value="WD40 repeat-like"/>
    <property type="match status" value="1"/>
</dbReference>